<proteinExistence type="predicted"/>
<dbReference type="AlphaFoldDB" id="A0A8J2QJA3"/>
<evidence type="ECO:0000256" key="1">
    <source>
        <dbReference type="SAM" id="MobiDB-lite"/>
    </source>
</evidence>
<sequence>MSSRRHQGGSIRPHCSRGGCAAPPPATDPPLHGVPPPAARAPLSPPPSPCTQNSPYLIPNSAKQFLLQRCKV</sequence>
<comment type="caution">
    <text evidence="2">The sequence shown here is derived from an EMBL/GenBank/DDBJ whole genome shotgun (WGS) entry which is preliminary data.</text>
</comment>
<name>A0A8J2QJA3_9NEOP</name>
<dbReference type="Proteomes" id="UP000789524">
    <property type="component" value="Unassembled WGS sequence"/>
</dbReference>
<gene>
    <name evidence="2" type="ORF">DCHRY22_LOCUS4196</name>
</gene>
<evidence type="ECO:0000313" key="2">
    <source>
        <dbReference type="EMBL" id="CAG9562938.1"/>
    </source>
</evidence>
<protein>
    <submittedName>
        <fullName evidence="2">(African queen) hypothetical protein</fullName>
    </submittedName>
</protein>
<accession>A0A8J2QJA3</accession>
<reference evidence="2" key="1">
    <citation type="submission" date="2021-09" db="EMBL/GenBank/DDBJ databases">
        <authorList>
            <person name="Martin H S."/>
        </authorList>
    </citation>
    <scope>NUCLEOTIDE SEQUENCE</scope>
</reference>
<dbReference type="EMBL" id="CAKASE010000049">
    <property type="protein sequence ID" value="CAG9562938.1"/>
    <property type="molecule type" value="Genomic_DNA"/>
</dbReference>
<feature type="compositionally biased region" description="Pro residues" evidence="1">
    <location>
        <begin position="22"/>
        <end position="49"/>
    </location>
</feature>
<keyword evidence="3" id="KW-1185">Reference proteome</keyword>
<evidence type="ECO:0000313" key="3">
    <source>
        <dbReference type="Proteomes" id="UP000789524"/>
    </source>
</evidence>
<feature type="region of interest" description="Disordered" evidence="1">
    <location>
        <begin position="1"/>
        <end position="56"/>
    </location>
</feature>
<organism evidence="2 3">
    <name type="scientific">Danaus chrysippus</name>
    <name type="common">African queen</name>
    <dbReference type="NCBI Taxonomy" id="151541"/>
    <lineage>
        <taxon>Eukaryota</taxon>
        <taxon>Metazoa</taxon>
        <taxon>Ecdysozoa</taxon>
        <taxon>Arthropoda</taxon>
        <taxon>Hexapoda</taxon>
        <taxon>Insecta</taxon>
        <taxon>Pterygota</taxon>
        <taxon>Neoptera</taxon>
        <taxon>Endopterygota</taxon>
        <taxon>Lepidoptera</taxon>
        <taxon>Glossata</taxon>
        <taxon>Ditrysia</taxon>
        <taxon>Papilionoidea</taxon>
        <taxon>Nymphalidae</taxon>
        <taxon>Danainae</taxon>
        <taxon>Danaini</taxon>
        <taxon>Danaina</taxon>
        <taxon>Danaus</taxon>
        <taxon>Anosia</taxon>
    </lineage>
</organism>